<gene>
    <name evidence="1" type="ORF">BDK61_3490</name>
</gene>
<keyword evidence="2" id="KW-1185">Reference proteome</keyword>
<organism evidence="1 2">
    <name type="scientific">Haloarcula quadrata</name>
    <dbReference type="NCBI Taxonomy" id="182779"/>
    <lineage>
        <taxon>Archaea</taxon>
        <taxon>Methanobacteriati</taxon>
        <taxon>Methanobacteriota</taxon>
        <taxon>Stenosarchaea group</taxon>
        <taxon>Halobacteria</taxon>
        <taxon>Halobacteriales</taxon>
        <taxon>Haloarculaceae</taxon>
        <taxon>Haloarcula</taxon>
    </lineage>
</organism>
<dbReference type="EMBL" id="RBWW01000001">
    <property type="protein sequence ID" value="RKS84090.1"/>
    <property type="molecule type" value="Genomic_DNA"/>
</dbReference>
<reference evidence="1 2" key="1">
    <citation type="submission" date="2018-10" db="EMBL/GenBank/DDBJ databases">
        <title>Genomic Encyclopedia of Archaeal and Bacterial Type Strains, Phase II (KMG-II): from individual species to whole genera.</title>
        <authorList>
            <person name="Goeker M."/>
        </authorList>
    </citation>
    <scope>NUCLEOTIDE SEQUENCE [LARGE SCALE GENOMIC DNA]</scope>
    <source>
        <strain evidence="1 2">DSM 11927</strain>
    </source>
</reference>
<comment type="caution">
    <text evidence="1">The sequence shown here is derived from an EMBL/GenBank/DDBJ whole genome shotgun (WGS) entry which is preliminary data.</text>
</comment>
<sequence>MTFDGPSGTTWGSYLAYLRDTVAALDGWSIAKDNTNGESPISSTPGVFWVWENPYGDYIEMKRSGNVKFEVWMGPDYDLANESWNDEYQGMPALDGDEWDPVDERSLGTQVSHVTYHDDADGFVSYCRTTEGTINEDGVIGFAEITDLWDYANGANREAEMGYIQQGTASSDENYWTQMPESLDSRIDDKARGMTNPDANFSNYPMYLPNWVRSSQFENGNGNSAVLGSHDLYLKDESGGQSAHLDTIQDDQGNDAYKIVKGNGSTPDMAIKMG</sequence>
<protein>
    <submittedName>
        <fullName evidence="1">Uncharacterized protein</fullName>
    </submittedName>
</protein>
<dbReference type="AlphaFoldDB" id="A0A495RAC8"/>
<accession>A0A495RAC8</accession>
<proteinExistence type="predicted"/>
<name>A0A495RAC8_9EURY</name>
<evidence type="ECO:0000313" key="2">
    <source>
        <dbReference type="Proteomes" id="UP000268233"/>
    </source>
</evidence>
<dbReference type="Proteomes" id="UP000268233">
    <property type="component" value="Unassembled WGS sequence"/>
</dbReference>
<evidence type="ECO:0000313" key="1">
    <source>
        <dbReference type="EMBL" id="RKS84090.1"/>
    </source>
</evidence>